<evidence type="ECO:0000313" key="3">
    <source>
        <dbReference type="Proteomes" id="UP001202281"/>
    </source>
</evidence>
<dbReference type="SUPFAM" id="SSF51338">
    <property type="entry name" value="Composite domain of metallo-dependent hydrolases"/>
    <property type="match status" value="1"/>
</dbReference>
<dbReference type="InterPro" id="IPR051781">
    <property type="entry name" value="Metallo-dep_Hydrolase"/>
</dbReference>
<organism evidence="2 3">
    <name type="scientific">Novosphingobium beihaiensis</name>
    <dbReference type="NCBI Taxonomy" id="2930389"/>
    <lineage>
        <taxon>Bacteria</taxon>
        <taxon>Pseudomonadati</taxon>
        <taxon>Pseudomonadota</taxon>
        <taxon>Alphaproteobacteria</taxon>
        <taxon>Sphingomonadales</taxon>
        <taxon>Sphingomonadaceae</taxon>
        <taxon>Novosphingobium</taxon>
    </lineage>
</organism>
<protein>
    <submittedName>
        <fullName evidence="2">Amidohydrolase family protein</fullName>
    </submittedName>
</protein>
<dbReference type="InterPro" id="IPR032466">
    <property type="entry name" value="Metal_Hydrolase"/>
</dbReference>
<accession>A0ABT0BML2</accession>
<dbReference type="PANTHER" id="PTHR43135:SF3">
    <property type="entry name" value="ALPHA-D-RIBOSE 1-METHYLPHOSPHONATE 5-TRIPHOSPHATE DIPHOSPHATASE"/>
    <property type="match status" value="1"/>
</dbReference>
<reference evidence="2 3" key="1">
    <citation type="submission" date="2022-04" db="EMBL/GenBank/DDBJ databases">
        <title>Identification of a novel bacterium isolated from mangrove sediments.</title>
        <authorList>
            <person name="Pan X."/>
        </authorList>
    </citation>
    <scope>NUCLEOTIDE SEQUENCE [LARGE SCALE GENOMIC DNA]</scope>
    <source>
        <strain evidence="2 3">B2638</strain>
    </source>
</reference>
<comment type="caution">
    <text evidence="2">The sequence shown here is derived from an EMBL/GenBank/DDBJ whole genome shotgun (WGS) entry which is preliminary data.</text>
</comment>
<dbReference type="SUPFAM" id="SSF51556">
    <property type="entry name" value="Metallo-dependent hydrolases"/>
    <property type="match status" value="1"/>
</dbReference>
<dbReference type="InterPro" id="IPR011059">
    <property type="entry name" value="Metal-dep_hydrolase_composite"/>
</dbReference>
<dbReference type="Gene3D" id="2.30.40.10">
    <property type="entry name" value="Urease, subunit C, domain 1"/>
    <property type="match status" value="1"/>
</dbReference>
<dbReference type="Gene3D" id="3.20.20.140">
    <property type="entry name" value="Metal-dependent hydrolases"/>
    <property type="match status" value="1"/>
</dbReference>
<gene>
    <name evidence="2" type="ORF">MTR66_05565</name>
</gene>
<dbReference type="EMBL" id="JALHLG010000005">
    <property type="protein sequence ID" value="MCJ2186283.1"/>
    <property type="molecule type" value="Genomic_DNA"/>
</dbReference>
<dbReference type="Pfam" id="PF01979">
    <property type="entry name" value="Amidohydro_1"/>
    <property type="match status" value="1"/>
</dbReference>
<keyword evidence="3" id="KW-1185">Reference proteome</keyword>
<dbReference type="Proteomes" id="UP001202281">
    <property type="component" value="Unassembled WGS sequence"/>
</dbReference>
<feature type="domain" description="Amidohydrolase-related" evidence="1">
    <location>
        <begin position="51"/>
        <end position="399"/>
    </location>
</feature>
<dbReference type="PANTHER" id="PTHR43135">
    <property type="entry name" value="ALPHA-D-RIBOSE 1-METHYLPHOSPHONATE 5-TRIPHOSPHATE DIPHOSPHATASE"/>
    <property type="match status" value="1"/>
</dbReference>
<name>A0ABT0BML2_9SPHN</name>
<proteinExistence type="predicted"/>
<dbReference type="RefSeq" id="WP_243918592.1">
    <property type="nucleotide sequence ID" value="NZ_JALHLG010000005.1"/>
</dbReference>
<evidence type="ECO:0000259" key="1">
    <source>
        <dbReference type="Pfam" id="PF01979"/>
    </source>
</evidence>
<sequence>MTITFTNARVFDGTSMLPETQTVSLDGDRIVSIAAGHAVPGAEVIDLGGMTLMPGLITCHFHPDFYRFTLAQGLAGDPLGKEFPPGVMMAMAIRNGRVLLDSGFTGYIGASCSNDVDAQLKIAIAEGIVEGPRLRACSPHIGTTGDLNDSKLWWRKQVTPGTDVFFDGPDAMRRIVREYIRRGSQTIKIFASQGHGFPSRVSRNMDRDEIAAIAQAAHGRGAKVRAHVADKAMIMECIELGVDILDHGDEIDAEAIAAMAEKGTFWVPSLIYPKCLLQLGWGNADMQRLYDHVRDTLPAAQAAGVRILAGDDYSGVFREVIEDDPLDHQVGNYGREFGYYAAIPGLNAAQVLSWGTKNAGEALLDGEDRLGVIASGVLADLIVIDGDPVADPAILAHPQQALKAVIQSGAFTIDRLPPGARRTAGTGQGMRAA</sequence>
<evidence type="ECO:0000313" key="2">
    <source>
        <dbReference type="EMBL" id="MCJ2186283.1"/>
    </source>
</evidence>
<dbReference type="InterPro" id="IPR006680">
    <property type="entry name" value="Amidohydro-rel"/>
</dbReference>